<evidence type="ECO:0000313" key="3">
    <source>
        <dbReference type="Proteomes" id="UP000703269"/>
    </source>
</evidence>
<evidence type="ECO:0000313" key="2">
    <source>
        <dbReference type="EMBL" id="GJE92972.1"/>
    </source>
</evidence>
<feature type="compositionally biased region" description="Acidic residues" evidence="1">
    <location>
        <begin position="326"/>
        <end position="337"/>
    </location>
</feature>
<reference evidence="2 3" key="1">
    <citation type="submission" date="2021-08" db="EMBL/GenBank/DDBJ databases">
        <title>Draft Genome Sequence of Phanerochaete sordida strain YK-624.</title>
        <authorList>
            <person name="Mori T."/>
            <person name="Dohra H."/>
            <person name="Suzuki T."/>
            <person name="Kawagishi H."/>
            <person name="Hirai H."/>
        </authorList>
    </citation>
    <scope>NUCLEOTIDE SEQUENCE [LARGE SCALE GENOMIC DNA]</scope>
    <source>
        <strain evidence="2 3">YK-624</strain>
    </source>
</reference>
<proteinExistence type="predicted"/>
<accession>A0A9P3GDX9</accession>
<sequence length="576" mass="63041">MPAESAQVEDERKPRQEWTEFESALLEECRKLPSVQKFYDPSKYQLNKKNKMAWERGTHTRAAAALFEELKAKLGLVREDKAMETEEEYEGRIYKYGNSKDARFLPIKQGESCQDYAARFKSVGRRIVTWVKNYWKRISKQERGSIPPVRPAQDFVYTGSHMFMVSGDDDVPSRKKTAAGRADKSDIGAWRARISKAYDALPADRKEQYQKLADERNAQQMAARERAAKDNPGPATEAERIRNVAGLSEHMQGSLAAWQQATGAAGVVLLAGLDETGAVAVFAETAGVTSEGEGLKDRLLHATGWSEAKLYHVILGWGHDVFENPEGSELEPSDDEQDRPSPRSSPEGDDASIPEDSNEAGPALASPTPTQPPPEDSQGDGRGSDDEQDEVQFGEETEPLPEDSQGGGRGSDDEQDEAQLGGEVGQSELEEEWGGIENLDSPLMPVQQPGDLRLPSEDPEDVPIARSVRGRGRGRGARGTRARGGRGARTRGGRQGNQVTKVSASHQGAKGRAKGEPTAAKAGRKNSAPRDQQLSEPAKQGGDEPGRPSRISKRTVDRLERDSEIIGGAPRKRPRT</sequence>
<feature type="compositionally biased region" description="Basic and acidic residues" evidence="1">
    <location>
        <begin position="554"/>
        <end position="564"/>
    </location>
</feature>
<feature type="compositionally biased region" description="Polar residues" evidence="1">
    <location>
        <begin position="496"/>
        <end position="506"/>
    </location>
</feature>
<feature type="region of interest" description="Disordered" evidence="1">
    <location>
        <begin position="324"/>
        <end position="576"/>
    </location>
</feature>
<name>A0A9P3GDX9_9APHY</name>
<protein>
    <submittedName>
        <fullName evidence="2">Uncharacterized protein</fullName>
    </submittedName>
</protein>
<dbReference type="Proteomes" id="UP000703269">
    <property type="component" value="Unassembled WGS sequence"/>
</dbReference>
<evidence type="ECO:0000256" key="1">
    <source>
        <dbReference type="SAM" id="MobiDB-lite"/>
    </source>
</evidence>
<dbReference type="AlphaFoldDB" id="A0A9P3GDX9"/>
<keyword evidence="3" id="KW-1185">Reference proteome</keyword>
<feature type="compositionally biased region" description="Acidic residues" evidence="1">
    <location>
        <begin position="347"/>
        <end position="358"/>
    </location>
</feature>
<comment type="caution">
    <text evidence="2">The sequence shown here is derived from an EMBL/GenBank/DDBJ whole genome shotgun (WGS) entry which is preliminary data.</text>
</comment>
<organism evidence="2 3">
    <name type="scientific">Phanerochaete sordida</name>
    <dbReference type="NCBI Taxonomy" id="48140"/>
    <lineage>
        <taxon>Eukaryota</taxon>
        <taxon>Fungi</taxon>
        <taxon>Dikarya</taxon>
        <taxon>Basidiomycota</taxon>
        <taxon>Agaricomycotina</taxon>
        <taxon>Agaricomycetes</taxon>
        <taxon>Polyporales</taxon>
        <taxon>Phanerochaetaceae</taxon>
        <taxon>Phanerochaete</taxon>
    </lineage>
</organism>
<feature type="compositionally biased region" description="Basic residues" evidence="1">
    <location>
        <begin position="468"/>
        <end position="492"/>
    </location>
</feature>
<gene>
    <name evidence="2" type="ORF">PsYK624_091310</name>
</gene>
<dbReference type="EMBL" id="BPQB01000029">
    <property type="protein sequence ID" value="GJE92972.1"/>
    <property type="molecule type" value="Genomic_DNA"/>
</dbReference>
<feature type="compositionally biased region" description="Acidic residues" evidence="1">
    <location>
        <begin position="386"/>
        <end position="401"/>
    </location>
</feature>